<dbReference type="Pfam" id="PF02949">
    <property type="entry name" value="7tm_6"/>
    <property type="match status" value="1"/>
</dbReference>
<dbReference type="PANTHER" id="PTHR21137:SF35">
    <property type="entry name" value="ODORANT RECEPTOR 19A-RELATED"/>
    <property type="match status" value="1"/>
</dbReference>
<dbReference type="GO" id="GO:0004984">
    <property type="term" value="F:olfactory receptor activity"/>
    <property type="evidence" value="ECO:0007669"/>
    <property type="project" value="InterPro"/>
</dbReference>
<evidence type="ECO:0000256" key="5">
    <source>
        <dbReference type="ARBA" id="ARBA00022725"/>
    </source>
</evidence>
<dbReference type="GO" id="GO:0007165">
    <property type="term" value="P:signal transduction"/>
    <property type="evidence" value="ECO:0007669"/>
    <property type="project" value="UniProtKB-KW"/>
</dbReference>
<name>A0A482VFY8_ASBVE</name>
<dbReference type="GO" id="GO:0005886">
    <property type="term" value="C:plasma membrane"/>
    <property type="evidence" value="ECO:0007669"/>
    <property type="project" value="UniProtKB-SubCell"/>
</dbReference>
<evidence type="ECO:0000256" key="8">
    <source>
        <dbReference type="ARBA" id="ARBA00023170"/>
    </source>
</evidence>
<keyword evidence="6 10" id="KW-1133">Transmembrane helix</keyword>
<organism evidence="11 12">
    <name type="scientific">Asbolus verrucosus</name>
    <name type="common">Desert ironclad beetle</name>
    <dbReference type="NCBI Taxonomy" id="1661398"/>
    <lineage>
        <taxon>Eukaryota</taxon>
        <taxon>Metazoa</taxon>
        <taxon>Ecdysozoa</taxon>
        <taxon>Arthropoda</taxon>
        <taxon>Hexapoda</taxon>
        <taxon>Insecta</taxon>
        <taxon>Pterygota</taxon>
        <taxon>Neoptera</taxon>
        <taxon>Endopterygota</taxon>
        <taxon>Coleoptera</taxon>
        <taxon>Polyphaga</taxon>
        <taxon>Cucujiformia</taxon>
        <taxon>Tenebrionidae</taxon>
        <taxon>Pimeliinae</taxon>
        <taxon>Asbolus</taxon>
    </lineage>
</organism>
<feature type="transmembrane region" description="Helical" evidence="10">
    <location>
        <begin position="249"/>
        <end position="270"/>
    </location>
</feature>
<keyword evidence="8" id="KW-0675">Receptor</keyword>
<evidence type="ECO:0000256" key="4">
    <source>
        <dbReference type="ARBA" id="ARBA00022692"/>
    </source>
</evidence>
<dbReference type="EMBL" id="QDEB01104631">
    <property type="protein sequence ID" value="RZC14235.1"/>
    <property type="molecule type" value="Genomic_DNA"/>
</dbReference>
<keyword evidence="7 10" id="KW-0472">Membrane</keyword>
<dbReference type="Proteomes" id="UP000292052">
    <property type="component" value="Unassembled WGS sequence"/>
</dbReference>
<keyword evidence="2" id="KW-1003">Cell membrane</keyword>
<feature type="transmembrane region" description="Helical" evidence="10">
    <location>
        <begin position="35"/>
        <end position="60"/>
    </location>
</feature>
<comment type="caution">
    <text evidence="11">The sequence shown here is derived from an EMBL/GenBank/DDBJ whole genome shotgun (WGS) entry which is preliminary data.</text>
</comment>
<dbReference type="OrthoDB" id="8189294at2759"/>
<gene>
    <name evidence="11" type="ORF">BDFB_012352</name>
</gene>
<dbReference type="PANTHER" id="PTHR21137">
    <property type="entry name" value="ODORANT RECEPTOR"/>
    <property type="match status" value="1"/>
</dbReference>
<evidence type="ECO:0000313" key="11">
    <source>
        <dbReference type="EMBL" id="RZC14235.1"/>
    </source>
</evidence>
<feature type="non-terminal residue" evidence="11">
    <location>
        <position position="310"/>
    </location>
</feature>
<dbReference type="AlphaFoldDB" id="A0A482VFY8"/>
<reference evidence="11 12" key="1">
    <citation type="submission" date="2017-03" db="EMBL/GenBank/DDBJ databases">
        <title>Genome of the blue death feigning beetle - Asbolus verrucosus.</title>
        <authorList>
            <person name="Rider S.D."/>
        </authorList>
    </citation>
    <scope>NUCLEOTIDE SEQUENCE [LARGE SCALE GENOMIC DNA]</scope>
    <source>
        <strain evidence="11">Butters</strain>
        <tissue evidence="11">Head and leg muscle</tissue>
    </source>
</reference>
<keyword evidence="3" id="KW-0716">Sensory transduction</keyword>
<evidence type="ECO:0000256" key="6">
    <source>
        <dbReference type="ARBA" id="ARBA00022989"/>
    </source>
</evidence>
<proteinExistence type="predicted"/>
<feature type="transmembrane region" description="Helical" evidence="10">
    <location>
        <begin position="130"/>
        <end position="149"/>
    </location>
</feature>
<keyword evidence="9" id="KW-0807">Transducer</keyword>
<accession>A0A482VFY8</accession>
<feature type="transmembrane region" description="Helical" evidence="10">
    <location>
        <begin position="282"/>
        <end position="302"/>
    </location>
</feature>
<evidence type="ECO:0000256" key="1">
    <source>
        <dbReference type="ARBA" id="ARBA00004651"/>
    </source>
</evidence>
<evidence type="ECO:0000313" key="12">
    <source>
        <dbReference type="Proteomes" id="UP000292052"/>
    </source>
</evidence>
<sequence length="310" mass="35901">MDGYEWKAIIKLNISTLKLMGLWPNVDEVCKLNFYTIYTVITIILFMNGSVFFQIMYVILVPTDLDGFTEMMFIILTKSLVCIKALCLLQNVKEVNQILTVLGCNLFRLKTEKQWRMIQPALFFWKMTYLAFWSLAGGTIIMWSILPILDKSFKEYKLPFPAWYPYNTASTPLYEITYFHQVFGVFIIATTDANMDTLCSALMMFVGAQCDILCDDLRNLQGEKFDDKLLVCIRHHKLILSFAENSNKFFNMVVLGQFFTASVNIAMAMYRLSMVDPLSSESYSLLFYMSAITVQLFLYCWFGNEAELKV</sequence>
<evidence type="ECO:0000256" key="3">
    <source>
        <dbReference type="ARBA" id="ARBA00022606"/>
    </source>
</evidence>
<dbReference type="GO" id="GO:0005549">
    <property type="term" value="F:odorant binding"/>
    <property type="evidence" value="ECO:0007669"/>
    <property type="project" value="InterPro"/>
</dbReference>
<evidence type="ECO:0000256" key="2">
    <source>
        <dbReference type="ARBA" id="ARBA00022475"/>
    </source>
</evidence>
<keyword evidence="12" id="KW-1185">Reference proteome</keyword>
<keyword evidence="4 10" id="KW-0812">Transmembrane</keyword>
<evidence type="ECO:0000256" key="10">
    <source>
        <dbReference type="SAM" id="Phobius"/>
    </source>
</evidence>
<keyword evidence="5" id="KW-0552">Olfaction</keyword>
<protein>
    <submittedName>
        <fullName evidence="11">7tm 6 domain containing protein</fullName>
    </submittedName>
</protein>
<dbReference type="InterPro" id="IPR004117">
    <property type="entry name" value="7tm6_olfct_rcpt"/>
</dbReference>
<evidence type="ECO:0000256" key="7">
    <source>
        <dbReference type="ARBA" id="ARBA00023136"/>
    </source>
</evidence>
<evidence type="ECO:0000256" key="9">
    <source>
        <dbReference type="ARBA" id="ARBA00023224"/>
    </source>
</evidence>
<comment type="subcellular location">
    <subcellularLocation>
        <location evidence="1">Cell membrane</location>
        <topology evidence="1">Multi-pass membrane protein</topology>
    </subcellularLocation>
</comment>